<evidence type="ECO:0000256" key="4">
    <source>
        <dbReference type="ARBA" id="ARBA00022692"/>
    </source>
</evidence>
<dbReference type="InterPro" id="IPR011701">
    <property type="entry name" value="MFS"/>
</dbReference>
<dbReference type="RefSeq" id="WP_307408679.1">
    <property type="nucleotide sequence ID" value="NZ_JAUSTW010000004.1"/>
</dbReference>
<evidence type="ECO:0000256" key="2">
    <source>
        <dbReference type="ARBA" id="ARBA00022448"/>
    </source>
</evidence>
<feature type="transmembrane region" description="Helical" evidence="7">
    <location>
        <begin position="37"/>
        <end position="59"/>
    </location>
</feature>
<dbReference type="PANTHER" id="PTHR23513:SF6">
    <property type="entry name" value="MAJOR FACILITATOR SUPERFAMILY ASSOCIATED DOMAIN-CONTAINING PROTEIN"/>
    <property type="match status" value="1"/>
</dbReference>
<comment type="caution">
    <text evidence="9">The sequence shown here is derived from an EMBL/GenBank/DDBJ whole genome shotgun (WGS) entry which is preliminary data.</text>
</comment>
<evidence type="ECO:0000313" key="9">
    <source>
        <dbReference type="EMBL" id="MDQ0199602.1"/>
    </source>
</evidence>
<dbReference type="Proteomes" id="UP001224122">
    <property type="component" value="Unassembled WGS sequence"/>
</dbReference>
<comment type="subcellular location">
    <subcellularLocation>
        <location evidence="1">Cell membrane</location>
        <topology evidence="1">Multi-pass membrane protein</topology>
    </subcellularLocation>
</comment>
<evidence type="ECO:0000256" key="6">
    <source>
        <dbReference type="ARBA" id="ARBA00023136"/>
    </source>
</evidence>
<evidence type="ECO:0000256" key="3">
    <source>
        <dbReference type="ARBA" id="ARBA00022475"/>
    </source>
</evidence>
<accession>A0ABT9XXI9</accession>
<protein>
    <submittedName>
        <fullName evidence="9">MFS family permease</fullName>
    </submittedName>
</protein>
<evidence type="ECO:0000256" key="1">
    <source>
        <dbReference type="ARBA" id="ARBA00004651"/>
    </source>
</evidence>
<proteinExistence type="predicted"/>
<reference evidence="9 10" key="1">
    <citation type="submission" date="2023-07" db="EMBL/GenBank/DDBJ databases">
        <title>Genomic Encyclopedia of Type Strains, Phase IV (KMG-IV): sequencing the most valuable type-strain genomes for metagenomic binning, comparative biology and taxonomic classification.</title>
        <authorList>
            <person name="Goeker M."/>
        </authorList>
    </citation>
    <scope>NUCLEOTIDE SEQUENCE [LARGE SCALE GENOMIC DNA]</scope>
    <source>
        <strain evidence="9 10">DSM 27594</strain>
    </source>
</reference>
<keyword evidence="6 7" id="KW-0472">Membrane</keyword>
<dbReference type="InterPro" id="IPR036259">
    <property type="entry name" value="MFS_trans_sf"/>
</dbReference>
<dbReference type="Pfam" id="PF07690">
    <property type="entry name" value="MFS_1"/>
    <property type="match status" value="1"/>
</dbReference>
<organism evidence="9 10">
    <name type="scientific">Neobacillus ginsengisoli</name>
    <dbReference type="NCBI Taxonomy" id="904295"/>
    <lineage>
        <taxon>Bacteria</taxon>
        <taxon>Bacillati</taxon>
        <taxon>Bacillota</taxon>
        <taxon>Bacilli</taxon>
        <taxon>Bacillales</taxon>
        <taxon>Bacillaceae</taxon>
        <taxon>Neobacillus</taxon>
    </lineage>
</organism>
<evidence type="ECO:0000256" key="5">
    <source>
        <dbReference type="ARBA" id="ARBA00022989"/>
    </source>
</evidence>
<dbReference type="PROSITE" id="PS50850">
    <property type="entry name" value="MFS"/>
    <property type="match status" value="1"/>
</dbReference>
<evidence type="ECO:0000259" key="8">
    <source>
        <dbReference type="PROSITE" id="PS50850"/>
    </source>
</evidence>
<keyword evidence="5 7" id="KW-1133">Transmembrane helix</keyword>
<gene>
    <name evidence="9" type="ORF">J2S10_002784</name>
</gene>
<feature type="transmembrane region" description="Helical" evidence="7">
    <location>
        <begin position="80"/>
        <end position="106"/>
    </location>
</feature>
<dbReference type="InterPro" id="IPR020846">
    <property type="entry name" value="MFS_dom"/>
</dbReference>
<feature type="domain" description="Major facilitator superfamily (MFS) profile" evidence="8">
    <location>
        <begin position="1"/>
        <end position="110"/>
    </location>
</feature>
<feature type="transmembrane region" description="Helical" evidence="7">
    <location>
        <begin position="12"/>
        <end position="31"/>
    </location>
</feature>
<dbReference type="PANTHER" id="PTHR23513">
    <property type="entry name" value="INTEGRAL MEMBRANE EFFLUX PROTEIN-RELATED"/>
    <property type="match status" value="1"/>
</dbReference>
<keyword evidence="2" id="KW-0813">Transport</keyword>
<dbReference type="Gene3D" id="1.20.1250.20">
    <property type="entry name" value="MFS general substrate transporter like domains"/>
    <property type="match status" value="1"/>
</dbReference>
<keyword evidence="10" id="KW-1185">Reference proteome</keyword>
<name>A0ABT9XXI9_9BACI</name>
<evidence type="ECO:0000256" key="7">
    <source>
        <dbReference type="SAM" id="Phobius"/>
    </source>
</evidence>
<keyword evidence="4 7" id="KW-0812">Transmembrane</keyword>
<dbReference type="SUPFAM" id="SSF103473">
    <property type="entry name" value="MFS general substrate transporter"/>
    <property type="match status" value="1"/>
</dbReference>
<dbReference type="EMBL" id="JAUSTW010000004">
    <property type="protein sequence ID" value="MDQ0199602.1"/>
    <property type="molecule type" value="Genomic_DNA"/>
</dbReference>
<sequence>MSKKLFLYIKGFSELGSMMDMMIMNTVILSMTNSPTWLSAVLGARVFGGVLSSLIAGVVADRYDRKKLMVISDLLRGTTLVFLLIDPEPIMFLVISFFLGAVFQFLSGQF</sequence>
<evidence type="ECO:0000313" key="10">
    <source>
        <dbReference type="Proteomes" id="UP001224122"/>
    </source>
</evidence>
<keyword evidence="3" id="KW-1003">Cell membrane</keyword>